<dbReference type="PANTHER" id="PTHR19277">
    <property type="entry name" value="PENTRAXIN"/>
    <property type="match status" value="1"/>
</dbReference>
<sequence length="208" mass="23175">VVFLSFKDFALRFPKQEVTNYAQVWNMPSWSAFTVCFWMKSSGTNAGTPFSYAVQGEDKELLLINYDNFKLLIGGEEKKTGISANDGKWHAICVTLNNDDGTYQFLKDGVTEKQETDFKKSYTIEAGGSLVLGQQQDKVGCDFDEDQSFVGNLARVNVWSYVLPKDALIAFSESCSSNLGIRGDVYKWSDFMYGVKGCAAFEIPSSCV</sequence>
<evidence type="ECO:0000256" key="5">
    <source>
        <dbReference type="PROSITE-ProRule" id="PRU01172"/>
    </source>
</evidence>
<dbReference type="PANTHER" id="PTHR19277:SF125">
    <property type="entry name" value="B6"/>
    <property type="match status" value="1"/>
</dbReference>
<comment type="caution">
    <text evidence="8">The sequence shown here is derived from an EMBL/GenBank/DDBJ whole genome shotgun (WGS) entry which is preliminary data.</text>
</comment>
<feature type="domain" description="Pentraxin (PTX)" evidence="7">
    <location>
        <begin position="7"/>
        <end position="207"/>
    </location>
</feature>
<dbReference type="PROSITE" id="PS51828">
    <property type="entry name" value="PTX_2"/>
    <property type="match status" value="1"/>
</dbReference>
<feature type="non-terminal residue" evidence="8">
    <location>
        <position position="1"/>
    </location>
</feature>
<evidence type="ECO:0000256" key="3">
    <source>
        <dbReference type="ARBA" id="ARBA00023157"/>
    </source>
</evidence>
<comment type="caution">
    <text evidence="5">Lacks conserved residue(s) required for the propagation of feature annotation.</text>
</comment>
<name>A0ABN8PEW7_9CNID</name>
<evidence type="ECO:0000256" key="6">
    <source>
        <dbReference type="RuleBase" id="RU362112"/>
    </source>
</evidence>
<comment type="subunit">
    <text evidence="6">Homopentamer. Pentaxin (or pentraxin) have a discoid arrangement of 5 non-covalently bound subunits.</text>
</comment>
<dbReference type="InterPro" id="IPR051360">
    <property type="entry name" value="Neuronal_Pentraxin_Related"/>
</dbReference>
<evidence type="ECO:0000256" key="4">
    <source>
        <dbReference type="ARBA" id="ARBA00023180"/>
    </source>
</evidence>
<keyword evidence="2 6" id="KW-0106">Calcium</keyword>
<gene>
    <name evidence="8" type="ORF">PLOB_00042357</name>
</gene>
<comment type="subcellular location">
    <subcellularLocation>
        <location evidence="6">Secreted</location>
    </subcellularLocation>
</comment>
<dbReference type="EMBL" id="CALNXK010000069">
    <property type="protein sequence ID" value="CAH3142494.1"/>
    <property type="molecule type" value="Genomic_DNA"/>
</dbReference>
<evidence type="ECO:0000256" key="1">
    <source>
        <dbReference type="ARBA" id="ARBA00022723"/>
    </source>
</evidence>
<comment type="similarity">
    <text evidence="6">Belongs to the pentraxin family.</text>
</comment>
<dbReference type="Pfam" id="PF00354">
    <property type="entry name" value="Pentaxin"/>
    <property type="match status" value="1"/>
</dbReference>
<dbReference type="InterPro" id="IPR001759">
    <property type="entry name" value="PTX_dom"/>
</dbReference>
<dbReference type="SUPFAM" id="SSF49899">
    <property type="entry name" value="Concanavalin A-like lectins/glucanases"/>
    <property type="match status" value="1"/>
</dbReference>
<dbReference type="InterPro" id="IPR013320">
    <property type="entry name" value="ConA-like_dom_sf"/>
</dbReference>
<proteinExistence type="inferred from homology"/>
<accession>A0ABN8PEW7</accession>
<evidence type="ECO:0000313" key="8">
    <source>
        <dbReference type="EMBL" id="CAH3142494.1"/>
    </source>
</evidence>
<organism evidence="8 9">
    <name type="scientific">Porites lobata</name>
    <dbReference type="NCBI Taxonomy" id="104759"/>
    <lineage>
        <taxon>Eukaryota</taxon>
        <taxon>Metazoa</taxon>
        <taxon>Cnidaria</taxon>
        <taxon>Anthozoa</taxon>
        <taxon>Hexacorallia</taxon>
        <taxon>Scleractinia</taxon>
        <taxon>Fungiina</taxon>
        <taxon>Poritidae</taxon>
        <taxon>Porites</taxon>
    </lineage>
</organism>
<evidence type="ECO:0000259" key="7">
    <source>
        <dbReference type="PROSITE" id="PS51828"/>
    </source>
</evidence>
<keyword evidence="9" id="KW-1185">Reference proteome</keyword>
<keyword evidence="4" id="KW-0325">Glycoprotein</keyword>
<dbReference type="SMART" id="SM00159">
    <property type="entry name" value="PTX"/>
    <property type="match status" value="1"/>
</dbReference>
<protein>
    <recommendedName>
        <fullName evidence="6">Pentraxin family member</fullName>
    </recommendedName>
</protein>
<evidence type="ECO:0000313" key="9">
    <source>
        <dbReference type="Proteomes" id="UP001159405"/>
    </source>
</evidence>
<comment type="cofactor">
    <cofactor evidence="6">
        <name>Ca(2+)</name>
        <dbReference type="ChEBI" id="CHEBI:29108"/>
    </cofactor>
    <text evidence="6">Binds 2 calcium ions per subunit.</text>
</comment>
<dbReference type="Proteomes" id="UP001159405">
    <property type="component" value="Unassembled WGS sequence"/>
</dbReference>
<keyword evidence="3" id="KW-1015">Disulfide bond</keyword>
<reference evidence="8 9" key="1">
    <citation type="submission" date="2022-05" db="EMBL/GenBank/DDBJ databases">
        <authorList>
            <consortium name="Genoscope - CEA"/>
            <person name="William W."/>
        </authorList>
    </citation>
    <scope>NUCLEOTIDE SEQUENCE [LARGE SCALE GENOMIC DNA]</scope>
</reference>
<dbReference type="PRINTS" id="PR00895">
    <property type="entry name" value="PENTAXIN"/>
</dbReference>
<dbReference type="Gene3D" id="2.60.120.200">
    <property type="match status" value="1"/>
</dbReference>
<keyword evidence="1 6" id="KW-0479">Metal-binding</keyword>
<evidence type="ECO:0000256" key="2">
    <source>
        <dbReference type="ARBA" id="ARBA00022837"/>
    </source>
</evidence>